<dbReference type="OrthoDB" id="9812426at2"/>
<dbReference type="Pfam" id="PF03781">
    <property type="entry name" value="FGE-sulfatase"/>
    <property type="match status" value="1"/>
</dbReference>
<evidence type="ECO:0000259" key="3">
    <source>
        <dbReference type="Pfam" id="PF03781"/>
    </source>
</evidence>
<feature type="domain" description="Sulfatase-modifying factor enzyme-like" evidence="3">
    <location>
        <begin position="40"/>
        <end position="351"/>
    </location>
</feature>
<sequence length="355" mass="39648" precursor="true">MYYTASFSQLPVAAVVALAIFAGLAAPGASAEIVSPTGIRMVPVRAGSFEMGMTNENDLKLHHRYSTYQREIHDYLEKPSFPVQLTHNFFLGATEVTRGQFGKFVAATGYQTDAERAKGAWVFHPDQTGLERFSLTEGRSWREPGFPQTDDHPVTCVSWRDAMAFCAWLGKEENAVYRLPTEAEWEFACRAGTTSPYCSGDDPDGMLAYGNAADAALYAQHPDDVTRQRSKGLRPEEGDGHVYTSPVGSFKPNAWGLYDMHGNVWEWCSDKYSDRIYTETLDLARERGSRNQPAVTVDPQGPSDTPHHKHGDWRSLRGGSWYVTPFQCRSTVRAFAEAADAFSYNGFRVLREVKN</sequence>
<dbReference type="SUPFAM" id="SSF56436">
    <property type="entry name" value="C-type lectin-like"/>
    <property type="match status" value="1"/>
</dbReference>
<dbReference type="Gene3D" id="3.90.1580.10">
    <property type="entry name" value="paralog of FGE (formylglycine-generating enzyme)"/>
    <property type="match status" value="1"/>
</dbReference>
<evidence type="ECO:0000256" key="1">
    <source>
        <dbReference type="SAM" id="MobiDB-lite"/>
    </source>
</evidence>
<reference evidence="4 5" key="1">
    <citation type="submission" date="2019-02" db="EMBL/GenBank/DDBJ databases">
        <title>Deep-cultivation of Planctomycetes and their phenomic and genomic characterization uncovers novel biology.</title>
        <authorList>
            <person name="Wiegand S."/>
            <person name="Jogler M."/>
            <person name="Boedeker C."/>
            <person name="Pinto D."/>
            <person name="Vollmers J."/>
            <person name="Rivas-Marin E."/>
            <person name="Kohn T."/>
            <person name="Peeters S.H."/>
            <person name="Heuer A."/>
            <person name="Rast P."/>
            <person name="Oberbeckmann S."/>
            <person name="Bunk B."/>
            <person name="Jeske O."/>
            <person name="Meyerdierks A."/>
            <person name="Storesund J.E."/>
            <person name="Kallscheuer N."/>
            <person name="Luecker S."/>
            <person name="Lage O.M."/>
            <person name="Pohl T."/>
            <person name="Merkel B.J."/>
            <person name="Hornburger P."/>
            <person name="Mueller R.-W."/>
            <person name="Bruemmer F."/>
            <person name="Labrenz M."/>
            <person name="Spormann A.M."/>
            <person name="Op den Camp H."/>
            <person name="Overmann J."/>
            <person name="Amann R."/>
            <person name="Jetten M.S.M."/>
            <person name="Mascher T."/>
            <person name="Medema M.H."/>
            <person name="Devos D.P."/>
            <person name="Kaster A.-K."/>
            <person name="Ovreas L."/>
            <person name="Rohde M."/>
            <person name="Galperin M.Y."/>
            <person name="Jogler C."/>
        </authorList>
    </citation>
    <scope>NUCLEOTIDE SEQUENCE [LARGE SCALE GENOMIC DNA]</scope>
    <source>
        <strain evidence="4 5">Pla85_3_4</strain>
    </source>
</reference>
<dbReference type="PANTHER" id="PTHR23150">
    <property type="entry name" value="SULFATASE MODIFYING FACTOR 1, 2"/>
    <property type="match status" value="1"/>
</dbReference>
<name>A0A518E2S9_9BACT</name>
<feature type="signal peptide" evidence="2">
    <location>
        <begin position="1"/>
        <end position="31"/>
    </location>
</feature>
<dbReference type="RefSeq" id="WP_145057616.1">
    <property type="nucleotide sequence ID" value="NZ_CP036433.1"/>
</dbReference>
<evidence type="ECO:0000256" key="2">
    <source>
        <dbReference type="SAM" id="SignalP"/>
    </source>
</evidence>
<evidence type="ECO:0000313" key="5">
    <source>
        <dbReference type="Proteomes" id="UP000317648"/>
    </source>
</evidence>
<proteinExistence type="predicted"/>
<dbReference type="AlphaFoldDB" id="A0A518E2S9"/>
<keyword evidence="4" id="KW-0418">Kinase</keyword>
<dbReference type="Proteomes" id="UP000317648">
    <property type="component" value="Chromosome"/>
</dbReference>
<accession>A0A518E2S9</accession>
<dbReference type="InterPro" id="IPR051043">
    <property type="entry name" value="Sulfatase_Mod_Factor_Kinase"/>
</dbReference>
<keyword evidence="2" id="KW-0732">Signal</keyword>
<keyword evidence="5" id="KW-1185">Reference proteome</keyword>
<feature type="chain" id="PRO_5021886703" evidence="2">
    <location>
        <begin position="32"/>
        <end position="355"/>
    </location>
</feature>
<organism evidence="4 5">
    <name type="scientific">Lignipirellula cremea</name>
    <dbReference type="NCBI Taxonomy" id="2528010"/>
    <lineage>
        <taxon>Bacteria</taxon>
        <taxon>Pseudomonadati</taxon>
        <taxon>Planctomycetota</taxon>
        <taxon>Planctomycetia</taxon>
        <taxon>Pirellulales</taxon>
        <taxon>Pirellulaceae</taxon>
        <taxon>Lignipirellula</taxon>
    </lineage>
</organism>
<dbReference type="GO" id="GO:0120147">
    <property type="term" value="F:formylglycine-generating oxidase activity"/>
    <property type="evidence" value="ECO:0007669"/>
    <property type="project" value="TreeGrafter"/>
</dbReference>
<dbReference type="PANTHER" id="PTHR23150:SF19">
    <property type="entry name" value="FORMYLGLYCINE-GENERATING ENZYME"/>
    <property type="match status" value="1"/>
</dbReference>
<keyword evidence="4" id="KW-0808">Transferase</keyword>
<dbReference type="InterPro" id="IPR005532">
    <property type="entry name" value="SUMF_dom"/>
</dbReference>
<feature type="region of interest" description="Disordered" evidence="1">
    <location>
        <begin position="287"/>
        <end position="312"/>
    </location>
</feature>
<dbReference type="EMBL" id="CP036433">
    <property type="protein sequence ID" value="QDU98397.1"/>
    <property type="molecule type" value="Genomic_DNA"/>
</dbReference>
<evidence type="ECO:0000313" key="4">
    <source>
        <dbReference type="EMBL" id="QDU98397.1"/>
    </source>
</evidence>
<dbReference type="GO" id="GO:0004674">
    <property type="term" value="F:protein serine/threonine kinase activity"/>
    <property type="evidence" value="ECO:0007669"/>
    <property type="project" value="UniProtKB-EC"/>
</dbReference>
<dbReference type="EC" id="2.7.11.1" evidence="4"/>
<dbReference type="KEGG" id="lcre:Pla8534_62650"/>
<dbReference type="InterPro" id="IPR042095">
    <property type="entry name" value="SUMF_sf"/>
</dbReference>
<protein>
    <submittedName>
        <fullName evidence="4">Serine/threonine-protein kinase pkn1</fullName>
        <ecNumber evidence="4">2.7.11.1</ecNumber>
    </submittedName>
</protein>
<dbReference type="InterPro" id="IPR016187">
    <property type="entry name" value="CTDL_fold"/>
</dbReference>
<gene>
    <name evidence="4" type="primary">pkn1_16</name>
    <name evidence="4" type="ORF">Pla8534_62650</name>
</gene>